<comment type="catalytic activity">
    <reaction evidence="1 7">
        <text>Thiol-dependent hydrolysis of ester, thioester, amide, peptide and isopeptide bonds formed by the C-terminal Gly of ubiquitin (a 76-residue protein attached to proteins as an intracellular targeting signal).</text>
        <dbReference type="EC" id="3.4.19.12"/>
    </reaction>
</comment>
<keyword evidence="6 7" id="KW-0788">Thiol protease</keyword>
<organism evidence="9 10">
    <name type="scientific">Nesidiocoris tenuis</name>
    <dbReference type="NCBI Taxonomy" id="355587"/>
    <lineage>
        <taxon>Eukaryota</taxon>
        <taxon>Metazoa</taxon>
        <taxon>Ecdysozoa</taxon>
        <taxon>Arthropoda</taxon>
        <taxon>Hexapoda</taxon>
        <taxon>Insecta</taxon>
        <taxon>Pterygota</taxon>
        <taxon>Neoptera</taxon>
        <taxon>Paraneoptera</taxon>
        <taxon>Hemiptera</taxon>
        <taxon>Heteroptera</taxon>
        <taxon>Panheteroptera</taxon>
        <taxon>Cimicomorpha</taxon>
        <taxon>Miridae</taxon>
        <taxon>Dicyphina</taxon>
        <taxon>Nesidiocoris</taxon>
    </lineage>
</organism>
<dbReference type="InterPro" id="IPR038765">
    <property type="entry name" value="Papain-like_cys_pep_sf"/>
</dbReference>
<dbReference type="PANTHER" id="PTHR12931:SF15">
    <property type="entry name" value="UBIQUITIN THIOESTERASE OTUBAIN-LIKE"/>
    <property type="match status" value="1"/>
</dbReference>
<evidence type="ECO:0000313" key="10">
    <source>
        <dbReference type="Proteomes" id="UP001307889"/>
    </source>
</evidence>
<dbReference type="InterPro" id="IPR042467">
    <property type="entry name" value="Peptidase_C65_otubain_sub2"/>
</dbReference>
<evidence type="ECO:0000256" key="5">
    <source>
        <dbReference type="ARBA" id="ARBA00022801"/>
    </source>
</evidence>
<evidence type="ECO:0000256" key="6">
    <source>
        <dbReference type="ARBA" id="ARBA00022807"/>
    </source>
</evidence>
<protein>
    <recommendedName>
        <fullName evidence="7">Ubiquitin thioesterase</fullName>
        <ecNumber evidence="7">3.4.19.12</ecNumber>
    </recommendedName>
</protein>
<gene>
    <name evidence="9" type="ORF">NTJ_07487</name>
</gene>
<dbReference type="InterPro" id="IPR016615">
    <property type="entry name" value="Otubain"/>
</dbReference>
<evidence type="ECO:0000259" key="8">
    <source>
        <dbReference type="PROSITE" id="PS50802"/>
    </source>
</evidence>
<feature type="domain" description="OTU" evidence="8">
    <location>
        <begin position="67"/>
        <end position="261"/>
    </location>
</feature>
<dbReference type="Gene3D" id="1.20.1300.20">
    <property type="entry name" value="Peptidase C65 Otubain, subdomain 2"/>
    <property type="match status" value="1"/>
</dbReference>
<name>A0ABN7AR36_9HEMI</name>
<keyword evidence="10" id="KW-1185">Reference proteome</keyword>
<dbReference type="InterPro" id="IPR019400">
    <property type="entry name" value="Peptidase_C65_otubain"/>
</dbReference>
<evidence type="ECO:0000256" key="3">
    <source>
        <dbReference type="ARBA" id="ARBA00022670"/>
    </source>
</evidence>
<evidence type="ECO:0000256" key="4">
    <source>
        <dbReference type="ARBA" id="ARBA00022786"/>
    </source>
</evidence>
<dbReference type="SUPFAM" id="SSF54001">
    <property type="entry name" value="Cysteine proteinases"/>
    <property type="match status" value="1"/>
</dbReference>
<dbReference type="EC" id="3.4.19.12" evidence="7"/>
<keyword evidence="3 7" id="KW-0645">Protease</keyword>
<accession>A0ABN7AR36</accession>
<reference evidence="9 10" key="1">
    <citation type="submission" date="2023-09" db="EMBL/GenBank/DDBJ databases">
        <title>Nesidiocoris tenuis whole genome shotgun sequence.</title>
        <authorList>
            <person name="Shibata T."/>
            <person name="Shimoda M."/>
            <person name="Kobayashi T."/>
            <person name="Uehara T."/>
        </authorList>
    </citation>
    <scope>NUCLEOTIDE SEQUENCE [LARGE SCALE GENOMIC DNA]</scope>
    <source>
        <strain evidence="9 10">Japan</strain>
    </source>
</reference>
<keyword evidence="5 7" id="KW-0378">Hydrolase</keyword>
<evidence type="ECO:0000256" key="7">
    <source>
        <dbReference type="PIRNR" id="PIRNR013503"/>
    </source>
</evidence>
<evidence type="ECO:0000313" key="9">
    <source>
        <dbReference type="EMBL" id="BES94678.1"/>
    </source>
</evidence>
<dbReference type="Gene3D" id="3.30.200.60">
    <property type="entry name" value="Peptidase C65 Otubain, subdomain 1"/>
    <property type="match status" value="1"/>
</dbReference>
<evidence type="ECO:0000256" key="1">
    <source>
        <dbReference type="ARBA" id="ARBA00000707"/>
    </source>
</evidence>
<comment type="similarity">
    <text evidence="2 7">Belongs to the peptidase C65 family.</text>
</comment>
<dbReference type="CDD" id="cd22763">
    <property type="entry name" value="OTUB1"/>
    <property type="match status" value="1"/>
</dbReference>
<dbReference type="EMBL" id="AP028913">
    <property type="protein sequence ID" value="BES94678.1"/>
    <property type="molecule type" value="Genomic_DNA"/>
</dbReference>
<dbReference type="PROSITE" id="PS50802">
    <property type="entry name" value="OTU"/>
    <property type="match status" value="1"/>
</dbReference>
<proteinExistence type="inferred from homology"/>
<sequence>MSEDEIPVVSSTSQDDLIIQQHREIEKEISERIKLVGPKEGLETLENEYSNDDVYLKKTKILANNYDCLRRTRPDGNCFFRAFGFAYLEYLLENKEEYARFRELAKQSKDKLIELNFPKFTLEDFHDVFMDVVNVVGKGPVAADELYHMFNEQGHSDYVVVYLRLIASGHLREKEEFYQNFIEGDRTIVDFCSQEVEPMYKESDHIHIIALSTALDVGVRVRYMDRGDGSEVIAHDFPEGFANQAVHLLYRPGHYDILYPKLQAQLIMS</sequence>
<dbReference type="Proteomes" id="UP001307889">
    <property type="component" value="Chromosome 5"/>
</dbReference>
<keyword evidence="4 7" id="KW-0833">Ubl conjugation pathway</keyword>
<dbReference type="PANTHER" id="PTHR12931">
    <property type="entry name" value="UBIQUITIN THIOLESTERASE PROTEIN OTUB"/>
    <property type="match status" value="1"/>
</dbReference>
<dbReference type="InterPro" id="IPR003323">
    <property type="entry name" value="OTU_dom"/>
</dbReference>
<evidence type="ECO:0000256" key="2">
    <source>
        <dbReference type="ARBA" id="ARBA00006579"/>
    </source>
</evidence>
<dbReference type="Pfam" id="PF10275">
    <property type="entry name" value="Peptidase_C65"/>
    <property type="match status" value="1"/>
</dbReference>
<dbReference type="InterPro" id="IPR042468">
    <property type="entry name" value="Peptidase_C65_otubain_sub1"/>
</dbReference>
<dbReference type="PIRSF" id="PIRSF013503">
    <property type="entry name" value="Ubiquitin_thioesterase_Otubain"/>
    <property type="match status" value="1"/>
</dbReference>